<feature type="transmembrane region" description="Helical" evidence="6">
    <location>
        <begin position="94"/>
        <end position="121"/>
    </location>
</feature>
<dbReference type="GO" id="GO:0005886">
    <property type="term" value="C:plasma membrane"/>
    <property type="evidence" value="ECO:0007669"/>
    <property type="project" value="UniProtKB-SubCell"/>
</dbReference>
<dbReference type="Gene3D" id="1.20.58.220">
    <property type="entry name" value="Phosphate transport system protein phou homolog 2, domain 2"/>
    <property type="match status" value="1"/>
</dbReference>
<feature type="transmembrane region" description="Helical" evidence="6">
    <location>
        <begin position="48"/>
        <end position="74"/>
    </location>
</feature>
<comment type="subcellular location">
    <subcellularLocation>
        <location evidence="1">Cell membrane</location>
        <topology evidence="1">Multi-pass membrane protein</topology>
    </subcellularLocation>
</comment>
<feature type="transmembrane region" description="Helical" evidence="6">
    <location>
        <begin position="6"/>
        <end position="27"/>
    </location>
</feature>
<organism evidence="8 9">
    <name type="scientific">Natronoflexus pectinivorans</name>
    <dbReference type="NCBI Taxonomy" id="682526"/>
    <lineage>
        <taxon>Bacteria</taxon>
        <taxon>Pseudomonadati</taxon>
        <taxon>Bacteroidota</taxon>
        <taxon>Bacteroidia</taxon>
        <taxon>Marinilabiliales</taxon>
        <taxon>Marinilabiliaceae</taxon>
        <taxon>Natronoflexus</taxon>
    </lineage>
</organism>
<dbReference type="NCBIfam" id="NF037997">
    <property type="entry name" value="Na_Pi_symport"/>
    <property type="match status" value="1"/>
</dbReference>
<feature type="domain" description="PhoU" evidence="7">
    <location>
        <begin position="342"/>
        <end position="422"/>
    </location>
</feature>
<dbReference type="SUPFAM" id="SSF109755">
    <property type="entry name" value="PhoU-like"/>
    <property type="match status" value="1"/>
</dbReference>
<dbReference type="OrthoDB" id="9763003at2"/>
<dbReference type="Pfam" id="PF02690">
    <property type="entry name" value="Na_Pi_cotrans"/>
    <property type="match status" value="2"/>
</dbReference>
<feature type="transmembrane region" description="Helical" evidence="6">
    <location>
        <begin position="174"/>
        <end position="199"/>
    </location>
</feature>
<keyword evidence="9" id="KW-1185">Reference proteome</keyword>
<gene>
    <name evidence="8" type="ORF">EV194_103142</name>
</gene>
<proteinExistence type="predicted"/>
<feature type="transmembrane region" description="Helical" evidence="6">
    <location>
        <begin position="133"/>
        <end position="154"/>
    </location>
</feature>
<dbReference type="InterPro" id="IPR026022">
    <property type="entry name" value="PhoU_dom"/>
</dbReference>
<evidence type="ECO:0000256" key="2">
    <source>
        <dbReference type="ARBA" id="ARBA00022475"/>
    </source>
</evidence>
<reference evidence="8 9" key="1">
    <citation type="submission" date="2019-03" db="EMBL/GenBank/DDBJ databases">
        <title>Genomic Encyclopedia of Type Strains, Phase IV (KMG-IV): sequencing the most valuable type-strain genomes for metagenomic binning, comparative biology and taxonomic classification.</title>
        <authorList>
            <person name="Goeker M."/>
        </authorList>
    </citation>
    <scope>NUCLEOTIDE SEQUENCE [LARGE SCALE GENOMIC DNA]</scope>
    <source>
        <strain evidence="8 9">DSM 24179</strain>
    </source>
</reference>
<keyword evidence="5 6" id="KW-0472">Membrane</keyword>
<feature type="transmembrane region" description="Helical" evidence="6">
    <location>
        <begin position="211"/>
        <end position="232"/>
    </location>
</feature>
<comment type="caution">
    <text evidence="8">The sequence shown here is derived from an EMBL/GenBank/DDBJ whole genome shotgun (WGS) entry which is preliminary data.</text>
</comment>
<accession>A0A4R2GK65</accession>
<evidence type="ECO:0000259" key="7">
    <source>
        <dbReference type="Pfam" id="PF01895"/>
    </source>
</evidence>
<evidence type="ECO:0000256" key="6">
    <source>
        <dbReference type="SAM" id="Phobius"/>
    </source>
</evidence>
<evidence type="ECO:0000256" key="5">
    <source>
        <dbReference type="ARBA" id="ARBA00023136"/>
    </source>
</evidence>
<evidence type="ECO:0000313" key="8">
    <source>
        <dbReference type="EMBL" id="TCO09231.1"/>
    </source>
</evidence>
<dbReference type="AlphaFoldDB" id="A0A4R2GK65"/>
<protein>
    <submittedName>
        <fullName evidence="8">Phosphate:Na+ symporter</fullName>
    </submittedName>
</protein>
<dbReference type="PANTHER" id="PTHR10010:SF46">
    <property type="entry name" value="SODIUM-DEPENDENT PHOSPHATE TRANSPORT PROTEIN 2B"/>
    <property type="match status" value="1"/>
</dbReference>
<evidence type="ECO:0000256" key="1">
    <source>
        <dbReference type="ARBA" id="ARBA00004651"/>
    </source>
</evidence>
<dbReference type="EMBL" id="SLWK01000003">
    <property type="protein sequence ID" value="TCO09231.1"/>
    <property type="molecule type" value="Genomic_DNA"/>
</dbReference>
<keyword evidence="4 6" id="KW-1133">Transmembrane helix</keyword>
<dbReference type="GO" id="GO:0044341">
    <property type="term" value="P:sodium-dependent phosphate transport"/>
    <property type="evidence" value="ECO:0007669"/>
    <property type="project" value="InterPro"/>
</dbReference>
<feature type="transmembrane region" description="Helical" evidence="6">
    <location>
        <begin position="244"/>
        <end position="264"/>
    </location>
</feature>
<keyword evidence="2" id="KW-1003">Cell membrane</keyword>
<sequence length="541" mass="60407">MEEFITFITVFGGLGIFLLGMDLLSSGTKSLAGARLRQLLDSFLKNKAGGVGFGVILTLLFQSSSAASVVLVGFVDASLITFKQTLPVLLGTGIGTTITTQLISFNVGNFALLFVGLGFFIRNFTKGSWKHGGQIILGFGVLFFGMKLMSDGMVPLRDNDQFIKALLYLENPLAGMAAGMIFTALIQSSAAFIGILITLCNSGLLSFEASLPLILGTNIGTTVTALLAAMTSSYPGRKLAVANALFRVIGALIFIWLLTPWANITAAISGQAASNARLLANAHTIFNFLMAFSMLPVTGLIGKLAVKLVPVPKVKPVHALQHLNKDLLSSPELSMPFLQKEIEDMGNLVYRMVEGCMDPFFHRDEKAIKQIRIWEEKTDFYREEINQFLVKLNESKPMETWSEEVFRLMHVVNELEQVADIVSVNILRQGEKWLQNQIKFSPDGKKELENYHQRCLKQLERALTLMQNWDQNQALKMKRKYRKYALMAFDLERRHYKRLLSPNTLSLESSKMHMELLNLLRIINSRATNFGRLVFMSEELE</sequence>
<dbReference type="Proteomes" id="UP000295221">
    <property type="component" value="Unassembled WGS sequence"/>
</dbReference>
<dbReference type="PANTHER" id="PTHR10010">
    <property type="entry name" value="SOLUTE CARRIER FAMILY 34 SODIUM PHOSPHATE , MEMBER 2-RELATED"/>
    <property type="match status" value="1"/>
</dbReference>
<keyword evidence="3 6" id="KW-0812">Transmembrane</keyword>
<dbReference type="GO" id="GO:0005436">
    <property type="term" value="F:sodium:phosphate symporter activity"/>
    <property type="evidence" value="ECO:0007669"/>
    <property type="project" value="InterPro"/>
</dbReference>
<dbReference type="RefSeq" id="WP_132433113.1">
    <property type="nucleotide sequence ID" value="NZ_SLWK01000003.1"/>
</dbReference>
<feature type="transmembrane region" description="Helical" evidence="6">
    <location>
        <begin position="285"/>
        <end position="306"/>
    </location>
</feature>
<name>A0A4R2GK65_9BACT</name>
<dbReference type="InterPro" id="IPR003841">
    <property type="entry name" value="Na/Pi_transpt"/>
</dbReference>
<evidence type="ECO:0000256" key="4">
    <source>
        <dbReference type="ARBA" id="ARBA00022989"/>
    </source>
</evidence>
<evidence type="ECO:0000256" key="3">
    <source>
        <dbReference type="ARBA" id="ARBA00022692"/>
    </source>
</evidence>
<dbReference type="Pfam" id="PF01895">
    <property type="entry name" value="PhoU"/>
    <property type="match status" value="1"/>
</dbReference>
<evidence type="ECO:0000313" key="9">
    <source>
        <dbReference type="Proteomes" id="UP000295221"/>
    </source>
</evidence>
<dbReference type="InterPro" id="IPR038078">
    <property type="entry name" value="PhoU-like_sf"/>
</dbReference>